<evidence type="ECO:0000313" key="9">
    <source>
        <dbReference type="EMBL" id="QDZ01452.1"/>
    </source>
</evidence>
<evidence type="ECO:0000256" key="1">
    <source>
        <dbReference type="ARBA" id="ARBA00022448"/>
    </source>
</evidence>
<dbReference type="Gene3D" id="1.10.760.10">
    <property type="entry name" value="Cytochrome c-like domain"/>
    <property type="match status" value="1"/>
</dbReference>
<evidence type="ECO:0000256" key="5">
    <source>
        <dbReference type="ARBA" id="ARBA00023004"/>
    </source>
</evidence>
<feature type="signal peptide" evidence="7">
    <location>
        <begin position="1"/>
        <end position="23"/>
    </location>
</feature>
<evidence type="ECO:0000256" key="2">
    <source>
        <dbReference type="ARBA" id="ARBA00022617"/>
    </source>
</evidence>
<dbReference type="GO" id="GO:0046872">
    <property type="term" value="F:metal ion binding"/>
    <property type="evidence" value="ECO:0007669"/>
    <property type="project" value="UniProtKB-KW"/>
</dbReference>
<evidence type="ECO:0000256" key="6">
    <source>
        <dbReference type="PROSITE-ProRule" id="PRU00433"/>
    </source>
</evidence>
<dbReference type="GO" id="GO:0020037">
    <property type="term" value="F:heme binding"/>
    <property type="evidence" value="ECO:0007669"/>
    <property type="project" value="InterPro"/>
</dbReference>
<keyword evidence="2 6" id="KW-0349">Heme</keyword>
<dbReference type="EMBL" id="CP042301">
    <property type="protein sequence ID" value="QDZ01452.1"/>
    <property type="molecule type" value="Genomic_DNA"/>
</dbReference>
<sequence>MKSISLSAWTCLALAVAAPPALAEGDAVEGKKVFNKCRACHDAEAEKNKVGPHLVGVFGRVAGSLEDFQPRYSPNIKEAGADGLVWNDETLTEYLRDPKSVIPKGRMAFPGLKDDADLANVIAYLKADPKP</sequence>
<evidence type="ECO:0000256" key="7">
    <source>
        <dbReference type="SAM" id="SignalP"/>
    </source>
</evidence>
<proteinExistence type="predicted"/>
<dbReference type="InterPro" id="IPR009056">
    <property type="entry name" value="Cyt_c-like_dom"/>
</dbReference>
<dbReference type="InterPro" id="IPR036909">
    <property type="entry name" value="Cyt_c-like_dom_sf"/>
</dbReference>
<keyword evidence="1" id="KW-0813">Transport</keyword>
<feature type="domain" description="Cytochrome c" evidence="8">
    <location>
        <begin position="25"/>
        <end position="129"/>
    </location>
</feature>
<protein>
    <submittedName>
        <fullName evidence="9">Cytochrome c family protein</fullName>
    </submittedName>
</protein>
<keyword evidence="10" id="KW-1185">Reference proteome</keyword>
<dbReference type="PRINTS" id="PR00604">
    <property type="entry name" value="CYTCHRMECIAB"/>
</dbReference>
<reference evidence="9" key="1">
    <citation type="submission" date="2020-04" db="EMBL/GenBank/DDBJ databases">
        <title>Nitratireductor sp. nov. isolated from mangrove soil.</title>
        <authorList>
            <person name="Ye Y."/>
        </authorList>
    </citation>
    <scope>NUCLEOTIDE SEQUENCE</scope>
    <source>
        <strain evidence="9">SY7</strain>
    </source>
</reference>
<keyword evidence="5 6" id="KW-0408">Iron</keyword>
<evidence type="ECO:0000256" key="4">
    <source>
        <dbReference type="ARBA" id="ARBA00022982"/>
    </source>
</evidence>
<gene>
    <name evidence="9" type="ORF">FQ775_14285</name>
</gene>
<dbReference type="KEGG" id="niy:FQ775_14285"/>
<accession>A0A5B8L1B1</accession>
<evidence type="ECO:0000256" key="3">
    <source>
        <dbReference type="ARBA" id="ARBA00022723"/>
    </source>
</evidence>
<dbReference type="PANTHER" id="PTHR11961">
    <property type="entry name" value="CYTOCHROME C"/>
    <property type="match status" value="1"/>
</dbReference>
<keyword evidence="3 6" id="KW-0479">Metal-binding</keyword>
<evidence type="ECO:0000313" key="10">
    <source>
        <dbReference type="Proteomes" id="UP000321389"/>
    </source>
</evidence>
<dbReference type="GO" id="GO:0009055">
    <property type="term" value="F:electron transfer activity"/>
    <property type="evidence" value="ECO:0007669"/>
    <property type="project" value="InterPro"/>
</dbReference>
<keyword evidence="7" id="KW-0732">Signal</keyword>
<dbReference type="AlphaFoldDB" id="A0A5B8L1B1"/>
<dbReference type="RefSeq" id="WP_146300097.1">
    <property type="nucleotide sequence ID" value="NZ_CP042301.2"/>
</dbReference>
<keyword evidence="4" id="KW-0249">Electron transport</keyword>
<name>A0A5B8L1B1_9HYPH</name>
<dbReference type="InterPro" id="IPR002327">
    <property type="entry name" value="Cyt_c_1A/1B"/>
</dbReference>
<dbReference type="SUPFAM" id="SSF46626">
    <property type="entry name" value="Cytochrome c"/>
    <property type="match status" value="1"/>
</dbReference>
<dbReference type="OrthoDB" id="9779283at2"/>
<dbReference type="Proteomes" id="UP000321389">
    <property type="component" value="Chromosome"/>
</dbReference>
<organism evidence="9 10">
    <name type="scientific">Nitratireductor mangrovi</name>
    <dbReference type="NCBI Taxonomy" id="2599600"/>
    <lineage>
        <taxon>Bacteria</taxon>
        <taxon>Pseudomonadati</taxon>
        <taxon>Pseudomonadota</taxon>
        <taxon>Alphaproteobacteria</taxon>
        <taxon>Hyphomicrobiales</taxon>
        <taxon>Phyllobacteriaceae</taxon>
        <taxon>Nitratireductor</taxon>
    </lineage>
</organism>
<dbReference type="Pfam" id="PF00034">
    <property type="entry name" value="Cytochrom_C"/>
    <property type="match status" value="1"/>
</dbReference>
<evidence type="ECO:0000259" key="8">
    <source>
        <dbReference type="PROSITE" id="PS51007"/>
    </source>
</evidence>
<dbReference type="PROSITE" id="PS51007">
    <property type="entry name" value="CYTC"/>
    <property type="match status" value="1"/>
</dbReference>
<feature type="chain" id="PRO_5023066605" evidence="7">
    <location>
        <begin position="24"/>
        <end position="131"/>
    </location>
</feature>